<evidence type="ECO:0008006" key="3">
    <source>
        <dbReference type="Google" id="ProtNLM"/>
    </source>
</evidence>
<accession>A0AAE4AMF9</accession>
<sequence length="110" mass="12724">MIKGITVLLHNQIQDGEDPFGAPVYREMTIKVPNVLVGEPTSQQIVDMMSLYGKRAQYTLALPKGDDHVWEDQIVEFFGDRWRVFTKPVMGIEKNIPLDWNAKVMVERYE</sequence>
<proteinExistence type="predicted"/>
<comment type="caution">
    <text evidence="1">The sequence shown here is derived from an EMBL/GenBank/DDBJ whole genome shotgun (WGS) entry which is preliminary data.</text>
</comment>
<keyword evidence="2" id="KW-1185">Reference proteome</keyword>
<organism evidence="1 2">
    <name type="scientific">Moryella indoligenes</name>
    <dbReference type="NCBI Taxonomy" id="371674"/>
    <lineage>
        <taxon>Bacteria</taxon>
        <taxon>Bacillati</taxon>
        <taxon>Bacillota</taxon>
        <taxon>Clostridia</taxon>
        <taxon>Lachnospirales</taxon>
        <taxon>Lachnospiraceae</taxon>
        <taxon>Moryella</taxon>
    </lineage>
</organism>
<gene>
    <name evidence="1" type="ORF">J2S20_002318</name>
</gene>
<evidence type="ECO:0000313" key="1">
    <source>
        <dbReference type="EMBL" id="MDQ0153597.1"/>
    </source>
</evidence>
<dbReference type="Proteomes" id="UP001241537">
    <property type="component" value="Unassembled WGS sequence"/>
</dbReference>
<dbReference type="AlphaFoldDB" id="A0AAE4AMF9"/>
<evidence type="ECO:0000313" key="2">
    <source>
        <dbReference type="Proteomes" id="UP001241537"/>
    </source>
</evidence>
<dbReference type="EMBL" id="JAUSTO010000025">
    <property type="protein sequence ID" value="MDQ0153597.1"/>
    <property type="molecule type" value="Genomic_DNA"/>
</dbReference>
<reference evidence="1" key="1">
    <citation type="submission" date="2023-07" db="EMBL/GenBank/DDBJ databases">
        <title>Genomic Encyclopedia of Type Strains, Phase IV (KMG-IV): sequencing the most valuable type-strain genomes for metagenomic binning, comparative biology and taxonomic classification.</title>
        <authorList>
            <person name="Goeker M."/>
        </authorList>
    </citation>
    <scope>NUCLEOTIDE SEQUENCE</scope>
    <source>
        <strain evidence="1">DSM 19659</strain>
    </source>
</reference>
<name>A0AAE4AMF9_9FIRM</name>
<protein>
    <recommendedName>
        <fullName evidence="3">Phage protein</fullName>
    </recommendedName>
</protein>